<evidence type="ECO:0000313" key="2">
    <source>
        <dbReference type="Proteomes" id="UP000548582"/>
    </source>
</evidence>
<sequence>MRRPPSRTHLLIMVVAIGAALALVAVERVVGWPDWARADRASIAPMPR</sequence>
<proteinExistence type="predicted"/>
<dbReference type="Proteomes" id="UP000548582">
    <property type="component" value="Unassembled WGS sequence"/>
</dbReference>
<dbReference type="AlphaFoldDB" id="A0A848EB80"/>
<evidence type="ECO:0000313" key="1">
    <source>
        <dbReference type="EMBL" id="NMJ40525.1"/>
    </source>
</evidence>
<accession>A0A848EB80</accession>
<dbReference type="EMBL" id="JABBKX010000001">
    <property type="protein sequence ID" value="NMJ40525.1"/>
    <property type="molecule type" value="Genomic_DNA"/>
</dbReference>
<reference evidence="1 2" key="1">
    <citation type="submission" date="2020-03" db="EMBL/GenBank/DDBJ databases">
        <authorList>
            <person name="Sun Q."/>
        </authorList>
    </citation>
    <scope>NUCLEOTIDE SEQUENCE [LARGE SCALE GENOMIC DNA]</scope>
    <source>
        <strain evidence="1 2">JC162</strain>
    </source>
</reference>
<protein>
    <submittedName>
        <fullName evidence="1">Uncharacterized protein</fullName>
    </submittedName>
</protein>
<keyword evidence="2" id="KW-1185">Reference proteome</keyword>
<name>A0A848EB80_9PROT</name>
<organism evidence="1 2">
    <name type="scientific">Neoroseomonas marina</name>
    <dbReference type="NCBI Taxonomy" id="1232220"/>
    <lineage>
        <taxon>Bacteria</taxon>
        <taxon>Pseudomonadati</taxon>
        <taxon>Pseudomonadota</taxon>
        <taxon>Alphaproteobacteria</taxon>
        <taxon>Acetobacterales</taxon>
        <taxon>Acetobacteraceae</taxon>
        <taxon>Neoroseomonas</taxon>
    </lineage>
</organism>
<gene>
    <name evidence="1" type="ORF">GWK16_04695</name>
</gene>
<dbReference type="RefSeq" id="WP_170052745.1">
    <property type="nucleotide sequence ID" value="NZ_JABBKX010000001.1"/>
</dbReference>
<comment type="caution">
    <text evidence="1">The sequence shown here is derived from an EMBL/GenBank/DDBJ whole genome shotgun (WGS) entry which is preliminary data.</text>
</comment>